<organism evidence="2 3">
    <name type="scientific">Triticum urartu</name>
    <name type="common">Red wild einkorn</name>
    <name type="synonym">Crithodium urartu</name>
    <dbReference type="NCBI Taxonomy" id="4572"/>
    <lineage>
        <taxon>Eukaryota</taxon>
        <taxon>Viridiplantae</taxon>
        <taxon>Streptophyta</taxon>
        <taxon>Embryophyta</taxon>
        <taxon>Tracheophyta</taxon>
        <taxon>Spermatophyta</taxon>
        <taxon>Magnoliopsida</taxon>
        <taxon>Liliopsida</taxon>
        <taxon>Poales</taxon>
        <taxon>Poaceae</taxon>
        <taxon>BOP clade</taxon>
        <taxon>Pooideae</taxon>
        <taxon>Triticodae</taxon>
        <taxon>Triticeae</taxon>
        <taxon>Triticinae</taxon>
        <taxon>Triticum</taxon>
    </lineage>
</organism>
<dbReference type="Proteomes" id="UP000015106">
    <property type="component" value="Chromosome 4"/>
</dbReference>
<feature type="region of interest" description="Disordered" evidence="1">
    <location>
        <begin position="225"/>
        <end position="244"/>
    </location>
</feature>
<sequence>MISMPKFIVWCHCDQYPLRHGCSRLSLWSTRPLALILNENSIQGAGRDCFGPQKKKEEKKTQPNHSQAARLLSLSCSSLDPLQIQPPPPTSVLSPNPSSNSGLHSTAGDPSVPLLSLAVDPLEQRSPRSDQILAPGTLALWPWRPAAAQVGGATMESSAGDAAQVLVKARCSFFLLFLKFKGNQQHTPSSRRTVLLFSDGWMGWSWRRRTTRRIGIPSLLFSSSMSAAQEQRPSHPSRKGRSANPWSSCRVFCPHGSQRPSFLRPIRTRLPVVCTAAKRFGCRPWWFLHSTRAASRVCSNSP</sequence>
<dbReference type="EnsemblPlants" id="TuG1812G0400000339.01.T05">
    <property type="protein sequence ID" value="TuG1812G0400000339.01.T05"/>
    <property type="gene ID" value="TuG1812G0400000339.01"/>
</dbReference>
<dbReference type="AlphaFoldDB" id="A0A8R7Q2F8"/>
<evidence type="ECO:0000256" key="1">
    <source>
        <dbReference type="SAM" id="MobiDB-lite"/>
    </source>
</evidence>
<dbReference type="EnsemblPlants" id="TuG1812G0400000339.01.T04">
    <property type="protein sequence ID" value="TuG1812G0400000339.01.T04"/>
    <property type="gene ID" value="TuG1812G0400000339.01"/>
</dbReference>
<feature type="region of interest" description="Disordered" evidence="1">
    <location>
        <begin position="46"/>
        <end position="67"/>
    </location>
</feature>
<evidence type="ECO:0000313" key="3">
    <source>
        <dbReference type="Proteomes" id="UP000015106"/>
    </source>
</evidence>
<feature type="compositionally biased region" description="Low complexity" evidence="1">
    <location>
        <begin position="91"/>
        <end position="105"/>
    </location>
</feature>
<protein>
    <submittedName>
        <fullName evidence="2">Uncharacterized protein</fullName>
    </submittedName>
</protein>
<reference evidence="2" key="3">
    <citation type="submission" date="2022-06" db="UniProtKB">
        <authorList>
            <consortium name="EnsemblPlants"/>
        </authorList>
    </citation>
    <scope>IDENTIFICATION</scope>
</reference>
<accession>A0A8R7Q2F8</accession>
<reference evidence="3" key="1">
    <citation type="journal article" date="2013" name="Nature">
        <title>Draft genome of the wheat A-genome progenitor Triticum urartu.</title>
        <authorList>
            <person name="Ling H.Q."/>
            <person name="Zhao S."/>
            <person name="Liu D."/>
            <person name="Wang J."/>
            <person name="Sun H."/>
            <person name="Zhang C."/>
            <person name="Fan H."/>
            <person name="Li D."/>
            <person name="Dong L."/>
            <person name="Tao Y."/>
            <person name="Gao C."/>
            <person name="Wu H."/>
            <person name="Li Y."/>
            <person name="Cui Y."/>
            <person name="Guo X."/>
            <person name="Zheng S."/>
            <person name="Wang B."/>
            <person name="Yu K."/>
            <person name="Liang Q."/>
            <person name="Yang W."/>
            <person name="Lou X."/>
            <person name="Chen J."/>
            <person name="Feng M."/>
            <person name="Jian J."/>
            <person name="Zhang X."/>
            <person name="Luo G."/>
            <person name="Jiang Y."/>
            <person name="Liu J."/>
            <person name="Wang Z."/>
            <person name="Sha Y."/>
            <person name="Zhang B."/>
            <person name="Wu H."/>
            <person name="Tang D."/>
            <person name="Shen Q."/>
            <person name="Xue P."/>
            <person name="Zou S."/>
            <person name="Wang X."/>
            <person name="Liu X."/>
            <person name="Wang F."/>
            <person name="Yang Y."/>
            <person name="An X."/>
            <person name="Dong Z."/>
            <person name="Zhang K."/>
            <person name="Zhang X."/>
            <person name="Luo M.C."/>
            <person name="Dvorak J."/>
            <person name="Tong Y."/>
            <person name="Wang J."/>
            <person name="Yang H."/>
            <person name="Li Z."/>
            <person name="Wang D."/>
            <person name="Zhang A."/>
            <person name="Wang J."/>
        </authorList>
    </citation>
    <scope>NUCLEOTIDE SEQUENCE</scope>
    <source>
        <strain evidence="3">cv. G1812</strain>
    </source>
</reference>
<proteinExistence type="predicted"/>
<evidence type="ECO:0000313" key="2">
    <source>
        <dbReference type="EnsemblPlants" id="TuG1812G0400000339.01.T04"/>
    </source>
</evidence>
<name>A0A8R7Q2F8_TRIUA</name>
<feature type="region of interest" description="Disordered" evidence="1">
    <location>
        <begin position="85"/>
        <end position="108"/>
    </location>
</feature>
<keyword evidence="3" id="KW-1185">Reference proteome</keyword>
<dbReference type="Gramene" id="TuG1812G0400000339.01.T04">
    <property type="protein sequence ID" value="TuG1812G0400000339.01.T04"/>
    <property type="gene ID" value="TuG1812G0400000339.01"/>
</dbReference>
<reference evidence="2" key="2">
    <citation type="submission" date="2018-03" db="EMBL/GenBank/DDBJ databases">
        <title>The Triticum urartu genome reveals the dynamic nature of wheat genome evolution.</title>
        <authorList>
            <person name="Ling H."/>
            <person name="Ma B."/>
            <person name="Shi X."/>
            <person name="Liu H."/>
            <person name="Dong L."/>
            <person name="Sun H."/>
            <person name="Cao Y."/>
            <person name="Gao Q."/>
            <person name="Zheng S."/>
            <person name="Li Y."/>
            <person name="Yu Y."/>
            <person name="Du H."/>
            <person name="Qi M."/>
            <person name="Li Y."/>
            <person name="Yu H."/>
            <person name="Cui Y."/>
            <person name="Wang N."/>
            <person name="Chen C."/>
            <person name="Wu H."/>
            <person name="Zhao Y."/>
            <person name="Zhang J."/>
            <person name="Li Y."/>
            <person name="Zhou W."/>
            <person name="Zhang B."/>
            <person name="Hu W."/>
            <person name="Eijk M."/>
            <person name="Tang J."/>
            <person name="Witsenboer H."/>
            <person name="Zhao S."/>
            <person name="Li Z."/>
            <person name="Zhang A."/>
            <person name="Wang D."/>
            <person name="Liang C."/>
        </authorList>
    </citation>
    <scope>NUCLEOTIDE SEQUENCE [LARGE SCALE GENOMIC DNA]</scope>
    <source>
        <strain evidence="2">cv. G1812</strain>
    </source>
</reference>
<dbReference type="Gramene" id="TuG1812G0400000339.01.T05">
    <property type="protein sequence ID" value="TuG1812G0400000339.01.T05"/>
    <property type="gene ID" value="TuG1812G0400000339.01"/>
</dbReference>